<keyword evidence="2" id="KW-0694">RNA-binding</keyword>
<dbReference type="SMART" id="SM00316">
    <property type="entry name" value="S1"/>
    <property type="match status" value="1"/>
</dbReference>
<accession>A0A7J4ITZ2</accession>
<protein>
    <recommendedName>
        <fullName evidence="3">S1 motif domain-containing protein</fullName>
    </recommendedName>
</protein>
<dbReference type="AlphaFoldDB" id="A0A7J4ITZ2"/>
<dbReference type="InterPro" id="IPR036612">
    <property type="entry name" value="KH_dom_type_1_sf"/>
</dbReference>
<evidence type="ECO:0000259" key="3">
    <source>
        <dbReference type="SMART" id="SM00316"/>
    </source>
</evidence>
<dbReference type="InterPro" id="IPR004088">
    <property type="entry name" value="KH_dom_type_1"/>
</dbReference>
<dbReference type="InterPro" id="IPR026699">
    <property type="entry name" value="Exosome_RNA_bind1/RRP40/RRP4"/>
</dbReference>
<evidence type="ECO:0000313" key="4">
    <source>
        <dbReference type="EMBL" id="HIH07839.1"/>
    </source>
</evidence>
<evidence type="ECO:0000256" key="2">
    <source>
        <dbReference type="ARBA" id="ARBA00022884"/>
    </source>
</evidence>
<sequence>MRKIVVPGELVTEERKRLGRNVYLRDGKIFSEVIGLAVEDETTASVVALEGRYMPEKGDIVVGIVVGEKFAGYDIDLKYFYKAFVSKKEFMDSLKNHSVVSARVDKVNEVNEIELSNVRVFYGGIVIGVSPVKVPRIIGKDSSMLEVLKKGTNSTLVVGKNGLIWAKTDNLALLEKALEKIQRESHLENLTNRISEFLDKNKKEAK</sequence>
<keyword evidence="1" id="KW-0271">Exosome</keyword>
<dbReference type="Pfam" id="PF15985">
    <property type="entry name" value="KH_6"/>
    <property type="match status" value="1"/>
</dbReference>
<dbReference type="GO" id="GO:0000178">
    <property type="term" value="C:exosome (RNase complex)"/>
    <property type="evidence" value="ECO:0007669"/>
    <property type="project" value="UniProtKB-KW"/>
</dbReference>
<dbReference type="Proteomes" id="UP000577419">
    <property type="component" value="Unassembled WGS sequence"/>
</dbReference>
<evidence type="ECO:0000256" key="1">
    <source>
        <dbReference type="ARBA" id="ARBA00022835"/>
    </source>
</evidence>
<evidence type="ECO:0000313" key="5">
    <source>
        <dbReference type="EMBL" id="MBS3059705.1"/>
    </source>
</evidence>
<dbReference type="Gene3D" id="3.30.1370.10">
    <property type="entry name" value="K Homology domain, type 1"/>
    <property type="match status" value="1"/>
</dbReference>
<evidence type="ECO:0000313" key="6">
    <source>
        <dbReference type="Proteomes" id="UP000577419"/>
    </source>
</evidence>
<dbReference type="GO" id="GO:0003723">
    <property type="term" value="F:RNA binding"/>
    <property type="evidence" value="ECO:0007669"/>
    <property type="project" value="UniProtKB-KW"/>
</dbReference>
<name>A0A7J4ITZ2_9ARCH</name>
<dbReference type="PANTHER" id="PTHR21321">
    <property type="entry name" value="PNAS-3 RELATED"/>
    <property type="match status" value="1"/>
</dbReference>
<dbReference type="Gene3D" id="2.40.50.100">
    <property type="match status" value="1"/>
</dbReference>
<organism evidence="4 6">
    <name type="scientific">Candidatus Iainarchaeum sp</name>
    <dbReference type="NCBI Taxonomy" id="3101447"/>
    <lineage>
        <taxon>Archaea</taxon>
        <taxon>Candidatus Iainarchaeota</taxon>
        <taxon>Candidatus Iainarchaeia</taxon>
        <taxon>Candidatus Iainarchaeales</taxon>
        <taxon>Candidatus Iainarchaeaceae</taxon>
        <taxon>Candidatus Iainarchaeum</taxon>
    </lineage>
</organism>
<dbReference type="InterPro" id="IPR003029">
    <property type="entry name" value="S1_domain"/>
</dbReference>
<dbReference type="Proteomes" id="UP000683213">
    <property type="component" value="Unassembled WGS sequence"/>
</dbReference>
<dbReference type="SUPFAM" id="SSF54791">
    <property type="entry name" value="Eukaryotic type KH-domain (KH-domain type I)"/>
    <property type="match status" value="1"/>
</dbReference>
<comment type="caution">
    <text evidence="4">The sequence shown here is derived from an EMBL/GenBank/DDBJ whole genome shotgun (WGS) entry which is preliminary data.</text>
</comment>
<reference evidence="5" key="3">
    <citation type="submission" date="2021-05" db="EMBL/GenBank/DDBJ databases">
        <title>Protein family content uncovers lineage relationships and bacterial pathway maintenance mechanisms in DPANN archaea.</title>
        <authorList>
            <person name="Castelle C.J."/>
            <person name="Meheust R."/>
            <person name="Jaffe A.L."/>
            <person name="Seitz K."/>
            <person name="Gong X."/>
            <person name="Baker B.J."/>
            <person name="Banfield J.F."/>
        </authorList>
    </citation>
    <scope>NUCLEOTIDE SEQUENCE</scope>
    <source>
        <strain evidence="5">RIFCSPHIGHO2_01_FULL_GW2011_AR10_43_9</strain>
    </source>
</reference>
<dbReference type="SUPFAM" id="SSF110324">
    <property type="entry name" value="Ribosomal L27 protein-like"/>
    <property type="match status" value="1"/>
</dbReference>
<dbReference type="Gene3D" id="2.40.50.140">
    <property type="entry name" value="Nucleic acid-binding proteins"/>
    <property type="match status" value="1"/>
</dbReference>
<reference evidence="6" key="1">
    <citation type="journal article" date="2020" name="bioRxiv">
        <title>A rank-normalized archaeal taxonomy based on genome phylogeny resolves widespread incomplete and uneven classifications.</title>
        <authorList>
            <person name="Rinke C."/>
            <person name="Chuvochina M."/>
            <person name="Mussig A.J."/>
            <person name="Chaumeil P.-A."/>
            <person name="Waite D.W."/>
            <person name="Whitman W.B."/>
            <person name="Parks D.H."/>
            <person name="Hugenholtz P."/>
        </authorList>
    </citation>
    <scope>NUCLEOTIDE SEQUENCE [LARGE SCALE GENOMIC DNA]</scope>
</reference>
<dbReference type="Pfam" id="PF22625">
    <property type="entry name" value="ECR1_N_2"/>
    <property type="match status" value="1"/>
</dbReference>
<proteinExistence type="predicted"/>
<dbReference type="GO" id="GO:0071034">
    <property type="term" value="P:CUT catabolic process"/>
    <property type="evidence" value="ECO:0007669"/>
    <property type="project" value="TreeGrafter"/>
</dbReference>
<gene>
    <name evidence="4" type="ORF">HA237_00545</name>
    <name evidence="5" type="ORF">J4224_04760</name>
</gene>
<dbReference type="GO" id="GO:0034475">
    <property type="term" value="P:U4 snRNA 3'-end processing"/>
    <property type="evidence" value="ECO:0007669"/>
    <property type="project" value="TreeGrafter"/>
</dbReference>
<dbReference type="InterPro" id="IPR054371">
    <property type="entry name" value="RRP4_N"/>
</dbReference>
<dbReference type="CDD" id="cd22524">
    <property type="entry name" value="KH-I_Rrp4_prokar"/>
    <property type="match status" value="1"/>
</dbReference>
<dbReference type="GO" id="GO:0000467">
    <property type="term" value="P:exonucleolytic trimming to generate mature 3'-end of 5.8S rRNA from tricistronic rRNA transcript (SSU-rRNA, 5.8S rRNA, LSU-rRNA)"/>
    <property type="evidence" value="ECO:0007669"/>
    <property type="project" value="TreeGrafter"/>
</dbReference>
<dbReference type="PANTHER" id="PTHR21321:SF4">
    <property type="entry name" value="EXOSOME COMPLEX COMPONENT RRP4"/>
    <property type="match status" value="1"/>
</dbReference>
<feature type="domain" description="S1 motif" evidence="3">
    <location>
        <begin position="56"/>
        <end position="118"/>
    </location>
</feature>
<dbReference type="GO" id="GO:0071051">
    <property type="term" value="P:poly(A)-dependent snoRNA 3'-end processing"/>
    <property type="evidence" value="ECO:0007669"/>
    <property type="project" value="TreeGrafter"/>
</dbReference>
<dbReference type="InterPro" id="IPR012340">
    <property type="entry name" value="NA-bd_OB-fold"/>
</dbReference>
<dbReference type="EMBL" id="DUFG01000004">
    <property type="protein sequence ID" value="HIH07839.1"/>
    <property type="molecule type" value="Genomic_DNA"/>
</dbReference>
<reference evidence="5" key="2">
    <citation type="submission" date="2021-03" db="EMBL/GenBank/DDBJ databases">
        <authorList>
            <person name="Jaffe A."/>
        </authorList>
    </citation>
    <scope>NUCLEOTIDE SEQUENCE</scope>
    <source>
        <strain evidence="5">RIFCSPHIGHO2_01_FULL_GW2011_AR10_43_9</strain>
    </source>
</reference>
<dbReference type="SUPFAM" id="SSF50249">
    <property type="entry name" value="Nucleic acid-binding proteins"/>
    <property type="match status" value="1"/>
</dbReference>
<dbReference type="EMBL" id="JAGVWF010000069">
    <property type="protein sequence ID" value="MBS3059705.1"/>
    <property type="molecule type" value="Genomic_DNA"/>
</dbReference>